<dbReference type="PRINTS" id="PR00455">
    <property type="entry name" value="HTHTETR"/>
</dbReference>
<dbReference type="RefSeq" id="WP_381364166.1">
    <property type="nucleotide sequence ID" value="NZ_JBHSOA010000037.1"/>
</dbReference>
<keyword evidence="8" id="KW-1185">Reference proteome</keyword>
<keyword evidence="2" id="KW-0805">Transcription regulation</keyword>
<feature type="DNA-binding region" description="H-T-H motif" evidence="5">
    <location>
        <begin position="31"/>
        <end position="50"/>
    </location>
</feature>
<dbReference type="Pfam" id="PF00440">
    <property type="entry name" value="TetR_N"/>
    <property type="match status" value="1"/>
</dbReference>
<evidence type="ECO:0000256" key="2">
    <source>
        <dbReference type="ARBA" id="ARBA00023015"/>
    </source>
</evidence>
<dbReference type="InterPro" id="IPR001647">
    <property type="entry name" value="HTH_TetR"/>
</dbReference>
<dbReference type="InterPro" id="IPR036271">
    <property type="entry name" value="Tet_transcr_reg_TetR-rel_C_sf"/>
</dbReference>
<feature type="domain" description="HTH tetR-type" evidence="6">
    <location>
        <begin position="8"/>
        <end position="68"/>
    </location>
</feature>
<evidence type="ECO:0000313" key="7">
    <source>
        <dbReference type="EMBL" id="MFC5853620.1"/>
    </source>
</evidence>
<evidence type="ECO:0000256" key="3">
    <source>
        <dbReference type="ARBA" id="ARBA00023125"/>
    </source>
</evidence>
<name>A0ABW1DZ89_9ACTN</name>
<keyword evidence="3 5" id="KW-0238">DNA-binding</keyword>
<dbReference type="SUPFAM" id="SSF46689">
    <property type="entry name" value="Homeodomain-like"/>
    <property type="match status" value="1"/>
</dbReference>
<dbReference type="PROSITE" id="PS50977">
    <property type="entry name" value="HTH_TETR_2"/>
    <property type="match status" value="1"/>
</dbReference>
<protein>
    <submittedName>
        <fullName evidence="7">TetR family transcriptional regulator</fullName>
    </submittedName>
</protein>
<dbReference type="Gene3D" id="1.10.357.10">
    <property type="entry name" value="Tetracycline Repressor, domain 2"/>
    <property type="match status" value="1"/>
</dbReference>
<evidence type="ECO:0000313" key="8">
    <source>
        <dbReference type="Proteomes" id="UP001596180"/>
    </source>
</evidence>
<evidence type="ECO:0000259" key="6">
    <source>
        <dbReference type="PROSITE" id="PS50977"/>
    </source>
</evidence>
<dbReference type="InterPro" id="IPR004111">
    <property type="entry name" value="Repressor_TetR_C"/>
</dbReference>
<sequence>MARPLQPLLSREAIVAATLKIIDVEGIEAFSMPRLAKVMGVRAPSLYHHFKNKTELMTEVARAIMVDTPFPRRPADENWPDLFVALALNFRRSILRHRNAAPILLEYLPRDVLIAMYEKVARFLEKAGVPQHLHVLILDGMEKLSLGASLSEAMKTPESQAQIFPHVDAEEEPTLTSALAANEWSAEQIFEQTIRSFLVGVMHLDAASRAEGPAGQ</sequence>
<evidence type="ECO:0000256" key="5">
    <source>
        <dbReference type="PROSITE-ProRule" id="PRU00335"/>
    </source>
</evidence>
<organism evidence="7 8">
    <name type="scientific">Streptomyces chlorus</name>
    <dbReference type="NCBI Taxonomy" id="887452"/>
    <lineage>
        <taxon>Bacteria</taxon>
        <taxon>Bacillati</taxon>
        <taxon>Actinomycetota</taxon>
        <taxon>Actinomycetes</taxon>
        <taxon>Kitasatosporales</taxon>
        <taxon>Streptomycetaceae</taxon>
        <taxon>Streptomyces</taxon>
    </lineage>
</organism>
<dbReference type="InterPro" id="IPR003012">
    <property type="entry name" value="Tet_transcr_reg_TetR"/>
</dbReference>
<dbReference type="Pfam" id="PF02909">
    <property type="entry name" value="TetR_C_1"/>
    <property type="match status" value="1"/>
</dbReference>
<comment type="caution">
    <text evidence="7">The sequence shown here is derived from an EMBL/GenBank/DDBJ whole genome shotgun (WGS) entry which is preliminary data.</text>
</comment>
<dbReference type="PRINTS" id="PR00400">
    <property type="entry name" value="TETREPRESSOR"/>
</dbReference>
<evidence type="ECO:0000256" key="1">
    <source>
        <dbReference type="ARBA" id="ARBA00022491"/>
    </source>
</evidence>
<keyword evidence="1" id="KW-0678">Repressor</keyword>
<dbReference type="PANTHER" id="PTHR30055:SF151">
    <property type="entry name" value="TRANSCRIPTIONAL REGULATORY PROTEIN"/>
    <property type="match status" value="1"/>
</dbReference>
<dbReference type="InterPro" id="IPR050109">
    <property type="entry name" value="HTH-type_TetR-like_transc_reg"/>
</dbReference>
<dbReference type="EMBL" id="JBHSOA010000037">
    <property type="protein sequence ID" value="MFC5853620.1"/>
    <property type="molecule type" value="Genomic_DNA"/>
</dbReference>
<reference evidence="8" key="1">
    <citation type="journal article" date="2019" name="Int. J. Syst. Evol. Microbiol.">
        <title>The Global Catalogue of Microorganisms (GCM) 10K type strain sequencing project: providing services to taxonomists for standard genome sequencing and annotation.</title>
        <authorList>
            <consortium name="The Broad Institute Genomics Platform"/>
            <consortium name="The Broad Institute Genome Sequencing Center for Infectious Disease"/>
            <person name="Wu L."/>
            <person name="Ma J."/>
        </authorList>
    </citation>
    <scope>NUCLEOTIDE SEQUENCE [LARGE SCALE GENOMIC DNA]</scope>
    <source>
        <strain evidence="8">JCM 10411</strain>
    </source>
</reference>
<dbReference type="PANTHER" id="PTHR30055">
    <property type="entry name" value="HTH-TYPE TRANSCRIPTIONAL REGULATOR RUTR"/>
    <property type="match status" value="1"/>
</dbReference>
<keyword evidence="4" id="KW-0804">Transcription</keyword>
<gene>
    <name evidence="7" type="ORF">ACFPZI_17950</name>
</gene>
<dbReference type="SUPFAM" id="SSF48498">
    <property type="entry name" value="Tetracyclin repressor-like, C-terminal domain"/>
    <property type="match status" value="1"/>
</dbReference>
<dbReference type="Proteomes" id="UP001596180">
    <property type="component" value="Unassembled WGS sequence"/>
</dbReference>
<proteinExistence type="predicted"/>
<accession>A0ABW1DZ89</accession>
<dbReference type="InterPro" id="IPR009057">
    <property type="entry name" value="Homeodomain-like_sf"/>
</dbReference>
<evidence type="ECO:0000256" key="4">
    <source>
        <dbReference type="ARBA" id="ARBA00023163"/>
    </source>
</evidence>